<dbReference type="AlphaFoldDB" id="A0A934R9I4"/>
<name>A0A934R9I4_9BACT</name>
<keyword evidence="2" id="KW-1185">Reference proteome</keyword>
<dbReference type="Proteomes" id="UP000658278">
    <property type="component" value="Unassembled WGS sequence"/>
</dbReference>
<evidence type="ECO:0000313" key="1">
    <source>
        <dbReference type="EMBL" id="MBK1826478.1"/>
    </source>
</evidence>
<protein>
    <submittedName>
        <fullName evidence="1">Uncharacterized protein</fullName>
    </submittedName>
</protein>
<proteinExistence type="predicted"/>
<organism evidence="1 2">
    <name type="scientific">Haloferula rosea</name>
    <dbReference type="NCBI Taxonomy" id="490093"/>
    <lineage>
        <taxon>Bacteria</taxon>
        <taxon>Pseudomonadati</taxon>
        <taxon>Verrucomicrobiota</taxon>
        <taxon>Verrucomicrobiia</taxon>
        <taxon>Verrucomicrobiales</taxon>
        <taxon>Verrucomicrobiaceae</taxon>
        <taxon>Haloferula</taxon>
    </lineage>
</organism>
<accession>A0A934R9I4</accession>
<evidence type="ECO:0000313" key="2">
    <source>
        <dbReference type="Proteomes" id="UP000658278"/>
    </source>
</evidence>
<dbReference type="RefSeq" id="WP_234044505.1">
    <property type="nucleotide sequence ID" value="NZ_JAENII010000003.1"/>
</dbReference>
<gene>
    <name evidence="1" type="ORF">JIN81_05575</name>
</gene>
<sequence>MLLGPCRPVLAERKDPSLIQVEIDVPSSGWDLKLKSLHLKDGQLWVVGELVLLNDKSLPRISKVTDQLPVAEEWSKLPRRLLITGKTWKESFFNGPDWKREDAYAAVTRAQLQKALEGSREIYSRPRGSDAPGFVGLTRAQATELAGRRGFTCFFANDPWASSVTTDIDPKRVTLFMSGGKVVRATRR</sequence>
<dbReference type="EMBL" id="JAENII010000003">
    <property type="protein sequence ID" value="MBK1826478.1"/>
    <property type="molecule type" value="Genomic_DNA"/>
</dbReference>
<comment type="caution">
    <text evidence="1">The sequence shown here is derived from an EMBL/GenBank/DDBJ whole genome shotgun (WGS) entry which is preliminary data.</text>
</comment>
<reference evidence="1" key="1">
    <citation type="submission" date="2021-01" db="EMBL/GenBank/DDBJ databases">
        <title>Modified the classification status of verrucomicrobia.</title>
        <authorList>
            <person name="Feng X."/>
        </authorList>
    </citation>
    <scope>NUCLEOTIDE SEQUENCE</scope>
    <source>
        <strain evidence="1">KCTC 22201</strain>
    </source>
</reference>